<dbReference type="Pfam" id="PF00069">
    <property type="entry name" value="Pkinase"/>
    <property type="match status" value="1"/>
</dbReference>
<dbReference type="InterPro" id="IPR011009">
    <property type="entry name" value="Kinase-like_dom_sf"/>
</dbReference>
<feature type="binding site" evidence="9">
    <location>
        <position position="103"/>
    </location>
    <ligand>
        <name>ATP</name>
        <dbReference type="ChEBI" id="CHEBI:30616"/>
    </ligand>
</feature>
<dbReference type="GO" id="GO:0042301">
    <property type="term" value="F:phosphate ion binding"/>
    <property type="evidence" value="ECO:0007669"/>
    <property type="project" value="InterPro"/>
</dbReference>
<evidence type="ECO:0000256" key="10">
    <source>
        <dbReference type="SAM" id="MobiDB-lite"/>
    </source>
</evidence>
<evidence type="ECO:0000256" key="7">
    <source>
        <dbReference type="ARBA" id="ARBA00022741"/>
    </source>
</evidence>
<evidence type="ECO:0000256" key="4">
    <source>
        <dbReference type="ARBA" id="ARBA00021889"/>
    </source>
</evidence>
<dbReference type="AlphaFoldDB" id="A0A5C1AJL2"/>
<feature type="region of interest" description="Disordered" evidence="10">
    <location>
        <begin position="499"/>
        <end position="522"/>
    </location>
</feature>
<dbReference type="InterPro" id="IPR005673">
    <property type="entry name" value="ABC_phos-bd_PstS"/>
</dbReference>
<dbReference type="SUPFAM" id="SSF53850">
    <property type="entry name" value="Periplasmic binding protein-like II"/>
    <property type="match status" value="1"/>
</dbReference>
<dbReference type="Proteomes" id="UP000324974">
    <property type="component" value="Chromosome"/>
</dbReference>
<keyword evidence="7 9" id="KW-0547">Nucleotide-binding</keyword>
<dbReference type="GO" id="GO:0004672">
    <property type="term" value="F:protein kinase activity"/>
    <property type="evidence" value="ECO:0007669"/>
    <property type="project" value="InterPro"/>
</dbReference>
<evidence type="ECO:0000256" key="2">
    <source>
        <dbReference type="ARBA" id="ARBA00008725"/>
    </source>
</evidence>
<dbReference type="GO" id="GO:0005524">
    <property type="term" value="F:ATP binding"/>
    <property type="evidence" value="ECO:0007669"/>
    <property type="project" value="UniProtKB-UniRule"/>
</dbReference>
<dbReference type="InterPro" id="IPR008271">
    <property type="entry name" value="Ser/Thr_kinase_AS"/>
</dbReference>
<evidence type="ECO:0000256" key="3">
    <source>
        <dbReference type="ARBA" id="ARBA00011529"/>
    </source>
</evidence>
<evidence type="ECO:0000256" key="6">
    <source>
        <dbReference type="ARBA" id="ARBA00022592"/>
    </source>
</evidence>
<dbReference type="NCBIfam" id="TIGR00975">
    <property type="entry name" value="3a0107s03"/>
    <property type="match status" value="1"/>
</dbReference>
<dbReference type="SUPFAM" id="SSF56112">
    <property type="entry name" value="Protein kinase-like (PK-like)"/>
    <property type="match status" value="1"/>
</dbReference>
<comment type="similarity">
    <text evidence="2">Belongs to the PstS family.</text>
</comment>
<comment type="subunit">
    <text evidence="3">The complex is composed of two ATP-binding proteins (PstB), two transmembrane proteins (PstC and PstA) and a solute-binding protein (PstS).</text>
</comment>
<gene>
    <name evidence="12" type="primary">pstS_3</name>
    <name evidence="12" type="ORF">PX52LOC_05390</name>
</gene>
<organism evidence="12 13">
    <name type="scientific">Limnoglobus roseus</name>
    <dbReference type="NCBI Taxonomy" id="2598579"/>
    <lineage>
        <taxon>Bacteria</taxon>
        <taxon>Pseudomonadati</taxon>
        <taxon>Planctomycetota</taxon>
        <taxon>Planctomycetia</taxon>
        <taxon>Gemmatales</taxon>
        <taxon>Gemmataceae</taxon>
        <taxon>Limnoglobus</taxon>
    </lineage>
</organism>
<dbReference type="Gene3D" id="3.40.190.10">
    <property type="entry name" value="Periplasmic binding protein-like II"/>
    <property type="match status" value="2"/>
</dbReference>
<dbReference type="GO" id="GO:0035435">
    <property type="term" value="P:phosphate ion transmembrane transport"/>
    <property type="evidence" value="ECO:0007669"/>
    <property type="project" value="InterPro"/>
</dbReference>
<dbReference type="InterPro" id="IPR000719">
    <property type="entry name" value="Prot_kinase_dom"/>
</dbReference>
<dbReference type="PROSITE" id="PS00107">
    <property type="entry name" value="PROTEIN_KINASE_ATP"/>
    <property type="match status" value="1"/>
</dbReference>
<dbReference type="InterPro" id="IPR050962">
    <property type="entry name" value="Phosphate-bind_PstS"/>
</dbReference>
<dbReference type="PROSITE" id="PS00108">
    <property type="entry name" value="PROTEIN_KINASE_ST"/>
    <property type="match status" value="1"/>
</dbReference>
<evidence type="ECO:0000313" key="12">
    <source>
        <dbReference type="EMBL" id="QEL18367.1"/>
    </source>
</evidence>
<feature type="region of interest" description="Disordered" evidence="10">
    <location>
        <begin position="381"/>
        <end position="438"/>
    </location>
</feature>
<dbReference type="Gene3D" id="1.10.510.10">
    <property type="entry name" value="Transferase(Phosphotransferase) domain 1"/>
    <property type="match status" value="1"/>
</dbReference>
<evidence type="ECO:0000256" key="1">
    <source>
        <dbReference type="ARBA" id="ARBA00002841"/>
    </source>
</evidence>
<dbReference type="EMBL" id="CP042425">
    <property type="protein sequence ID" value="QEL18367.1"/>
    <property type="molecule type" value="Genomic_DNA"/>
</dbReference>
<reference evidence="13" key="1">
    <citation type="submission" date="2019-08" db="EMBL/GenBank/DDBJ databases">
        <title>Limnoglobus roseus gen. nov., sp. nov., a novel freshwater planctomycete with a giant genome from the family Gemmataceae.</title>
        <authorList>
            <person name="Kulichevskaya I.S."/>
            <person name="Naumoff D.G."/>
            <person name="Miroshnikov K."/>
            <person name="Ivanova A."/>
            <person name="Philippov D.A."/>
            <person name="Hakobyan A."/>
            <person name="Rijpstra I.C."/>
            <person name="Sinninghe Damste J.S."/>
            <person name="Liesack W."/>
            <person name="Dedysh S.N."/>
        </authorList>
    </citation>
    <scope>NUCLEOTIDE SEQUENCE [LARGE SCALE GENOMIC DNA]</scope>
    <source>
        <strain evidence="13">PX52</strain>
    </source>
</reference>
<evidence type="ECO:0000256" key="8">
    <source>
        <dbReference type="ARBA" id="ARBA00022840"/>
    </source>
</evidence>
<dbReference type="PANTHER" id="PTHR42996:SF1">
    <property type="entry name" value="PHOSPHATE-BINDING PROTEIN PSTS"/>
    <property type="match status" value="1"/>
</dbReference>
<keyword evidence="6" id="KW-0592">Phosphate transport</keyword>
<evidence type="ECO:0000256" key="5">
    <source>
        <dbReference type="ARBA" id="ARBA00022448"/>
    </source>
</evidence>
<keyword evidence="13" id="KW-1185">Reference proteome</keyword>
<dbReference type="SMART" id="SM00220">
    <property type="entry name" value="S_TKc"/>
    <property type="match status" value="1"/>
</dbReference>
<comment type="function">
    <text evidence="1">Part of the ABC transporter complex PstSACB involved in phosphate import.</text>
</comment>
<dbReference type="InterPro" id="IPR024370">
    <property type="entry name" value="PBP_domain"/>
</dbReference>
<dbReference type="Gene3D" id="3.30.200.20">
    <property type="entry name" value="Phosphorylase Kinase, domain 1"/>
    <property type="match status" value="1"/>
</dbReference>
<dbReference type="CDD" id="cd14014">
    <property type="entry name" value="STKc_PknB_like"/>
    <property type="match status" value="1"/>
</dbReference>
<dbReference type="RefSeq" id="WP_149112884.1">
    <property type="nucleotide sequence ID" value="NZ_CP042425.1"/>
</dbReference>
<dbReference type="GO" id="GO:0043190">
    <property type="term" value="C:ATP-binding cassette (ABC) transporter complex"/>
    <property type="evidence" value="ECO:0007669"/>
    <property type="project" value="InterPro"/>
</dbReference>
<keyword evidence="5" id="KW-0813">Transport</keyword>
<dbReference type="Pfam" id="PF12849">
    <property type="entry name" value="PBP_like_2"/>
    <property type="match status" value="1"/>
</dbReference>
<accession>A0A5C1AJL2</accession>
<protein>
    <recommendedName>
        <fullName evidence="4">Phosphate-binding protein PstS</fullName>
    </recommendedName>
</protein>
<dbReference type="PANTHER" id="PTHR42996">
    <property type="entry name" value="PHOSPHATE-BINDING PROTEIN PSTS"/>
    <property type="match status" value="1"/>
</dbReference>
<proteinExistence type="inferred from homology"/>
<feature type="compositionally biased region" description="Pro residues" evidence="10">
    <location>
        <begin position="510"/>
        <end position="522"/>
    </location>
</feature>
<name>A0A5C1AJL2_9BACT</name>
<sequence length="843" mass="89969">MPMTQDCEVLLDAVVESGLLPESAVGPYREWDGDAGSLAKQLVRDRCLTPFQARVLLGGANAPQLASFFLTERYKILEHLGAGGMGEVYLAEHLLLRRVVALKMIVRGPRGSSGRGGAVERFFREARVVAALDHPNVVRVFDMDRTPAGPFLVMEYVDGADLHGLVRRHGRFSVPRAVDAVMQAAKGLGHAHTRGLVHRDVKPANLLLDRHGTVKVVDLGLASFRNVHENEGLTAEFNQDHLIGTADYVSPEQALDGSSADARSDTYSLGATLYFLLTGRPPFSEGTLSQKLLAHQLKSPQPIADLRPDVPAELVEVIDVMMAKRPPARPANMAEVVELLRPFAEEMLPLPESHEMPKHAPSAYRLGLVSAPPAATTPALAASSAITKRETKVAPPARSTIVKASPKSVVRGPRSGGPRSGGPLSRPPRSSPKILSPDGFAPIELVKEVPPPPPPSPPSAVVAEPKVTRRATLLMGFAGGLACVGGSMWYVFSPDSGPRRPNISAGTQPAVPPPPPLSPPPPSALTLLGSGSTFIKPAMDHWTEEYQKQFGTKVDYKSIGSGKGIDNMLERVSHFGGTDVPLTDAQLKKAKDLSGEVVHVPLALGAVAVTYNLPDVKDSIRLTGPVLADIFLGKITKWNDDALSFCNPKLKLPDAAITVVHRSDSSGTTGIWTDYLSKVSGEWETRVGHGTTVKWPVGSEAEKSSGVAGLVTKTVGAIGYVELSYALERNLKVGLVKNKSDKYVLPTLDGVTAAAGAELQSLPPDLRFSLVDAAGENSYAVAGCAWAVVYTTQPPVVQAELVKFLRWIVNDGQAGLPTLRYAPLPSAMVAKVNQNLAAIRSER</sequence>
<dbReference type="KEGG" id="lrs:PX52LOC_05390"/>
<evidence type="ECO:0000313" key="13">
    <source>
        <dbReference type="Proteomes" id="UP000324974"/>
    </source>
</evidence>
<feature type="domain" description="Protein kinase" evidence="11">
    <location>
        <begin position="74"/>
        <end position="344"/>
    </location>
</feature>
<evidence type="ECO:0000256" key="9">
    <source>
        <dbReference type="PROSITE-ProRule" id="PRU10141"/>
    </source>
</evidence>
<dbReference type="InterPro" id="IPR017441">
    <property type="entry name" value="Protein_kinase_ATP_BS"/>
</dbReference>
<dbReference type="CDD" id="cd13565">
    <property type="entry name" value="PBP2_PstS"/>
    <property type="match status" value="1"/>
</dbReference>
<dbReference type="OrthoDB" id="9801510at2"/>
<keyword evidence="8 9" id="KW-0067">ATP-binding</keyword>
<dbReference type="PROSITE" id="PS50011">
    <property type="entry name" value="PROTEIN_KINASE_DOM"/>
    <property type="match status" value="1"/>
</dbReference>
<evidence type="ECO:0000259" key="11">
    <source>
        <dbReference type="PROSITE" id="PS50011"/>
    </source>
</evidence>